<comment type="similarity">
    <text evidence="2 11">Belongs to the mitochondrial carrier (TC 2.A.29) family.</text>
</comment>
<dbReference type="GO" id="GO:0006843">
    <property type="term" value="P:mitochondrial citrate transmembrane transport"/>
    <property type="evidence" value="ECO:0007669"/>
    <property type="project" value="TreeGrafter"/>
</dbReference>
<dbReference type="InterPro" id="IPR049563">
    <property type="entry name" value="TXTP-like"/>
</dbReference>
<evidence type="ECO:0000256" key="1">
    <source>
        <dbReference type="ARBA" id="ARBA00004225"/>
    </source>
</evidence>
<evidence type="ECO:0000256" key="7">
    <source>
        <dbReference type="ARBA" id="ARBA00023128"/>
    </source>
</evidence>
<comment type="subcellular location">
    <subcellularLocation>
        <location evidence="1">Mitochondrion membrane</location>
        <topology evidence="1">Multi-pass membrane protein</topology>
    </subcellularLocation>
</comment>
<protein>
    <recommendedName>
        <fullName evidence="9">Citrate transport protein</fullName>
    </recommendedName>
</protein>
<dbReference type="GO" id="GO:0031966">
    <property type="term" value="C:mitochondrial membrane"/>
    <property type="evidence" value="ECO:0007669"/>
    <property type="project" value="UniProtKB-SubCell"/>
</dbReference>
<evidence type="ECO:0000256" key="10">
    <source>
        <dbReference type="PROSITE-ProRule" id="PRU00282"/>
    </source>
</evidence>
<reference evidence="14" key="1">
    <citation type="submission" date="2017-02" db="UniProtKB">
        <authorList>
            <consortium name="WormBaseParasite"/>
        </authorList>
    </citation>
    <scope>IDENTIFICATION</scope>
</reference>
<accession>A0A0R3WY52</accession>
<evidence type="ECO:0000256" key="9">
    <source>
        <dbReference type="ARBA" id="ARBA00042640"/>
    </source>
</evidence>
<feature type="repeat" description="Solcar" evidence="10">
    <location>
        <begin position="9"/>
        <end position="88"/>
    </location>
</feature>
<evidence type="ECO:0000256" key="4">
    <source>
        <dbReference type="ARBA" id="ARBA00022692"/>
    </source>
</evidence>
<dbReference type="PROSITE" id="PS50920">
    <property type="entry name" value="SOLCAR"/>
    <property type="match status" value="1"/>
</dbReference>
<dbReference type="InterPro" id="IPR023395">
    <property type="entry name" value="MCP_dom_sf"/>
</dbReference>
<name>A0A0R3WY52_HYDTA</name>
<dbReference type="Proteomes" id="UP000274429">
    <property type="component" value="Unassembled WGS sequence"/>
</dbReference>
<organism evidence="14">
    <name type="scientific">Hydatigena taeniaeformis</name>
    <name type="common">Feline tapeworm</name>
    <name type="synonym">Taenia taeniaeformis</name>
    <dbReference type="NCBI Taxonomy" id="6205"/>
    <lineage>
        <taxon>Eukaryota</taxon>
        <taxon>Metazoa</taxon>
        <taxon>Spiralia</taxon>
        <taxon>Lophotrochozoa</taxon>
        <taxon>Platyhelminthes</taxon>
        <taxon>Cestoda</taxon>
        <taxon>Eucestoda</taxon>
        <taxon>Cyclophyllidea</taxon>
        <taxon>Taeniidae</taxon>
        <taxon>Hydatigera</taxon>
    </lineage>
</organism>
<evidence type="ECO:0000313" key="13">
    <source>
        <dbReference type="Proteomes" id="UP000274429"/>
    </source>
</evidence>
<dbReference type="STRING" id="6205.A0A0R3WY52"/>
<dbReference type="InterPro" id="IPR018108">
    <property type="entry name" value="MCP_transmembrane"/>
</dbReference>
<dbReference type="Gene3D" id="1.50.40.10">
    <property type="entry name" value="Mitochondrial carrier domain"/>
    <property type="match status" value="1"/>
</dbReference>
<keyword evidence="3 11" id="KW-0813">Transport</keyword>
<evidence type="ECO:0000256" key="6">
    <source>
        <dbReference type="ARBA" id="ARBA00022989"/>
    </source>
</evidence>
<keyword evidence="13" id="KW-1185">Reference proteome</keyword>
<dbReference type="OrthoDB" id="44467at2759"/>
<evidence type="ECO:0000313" key="14">
    <source>
        <dbReference type="WBParaSite" id="TTAC_0000569201-mRNA-1"/>
    </source>
</evidence>
<keyword evidence="7" id="KW-0496">Mitochondrion</keyword>
<dbReference type="WBParaSite" id="TTAC_0000569201-mRNA-1">
    <property type="protein sequence ID" value="TTAC_0000569201-mRNA-1"/>
    <property type="gene ID" value="TTAC_0000569201"/>
</dbReference>
<dbReference type="PANTHER" id="PTHR45788">
    <property type="entry name" value="SUCCINATE/FUMARATE MITOCHONDRIAL TRANSPORTER-RELATED"/>
    <property type="match status" value="1"/>
</dbReference>
<dbReference type="SUPFAM" id="SSF103506">
    <property type="entry name" value="Mitochondrial carrier"/>
    <property type="match status" value="1"/>
</dbReference>
<evidence type="ECO:0000256" key="11">
    <source>
        <dbReference type="RuleBase" id="RU000488"/>
    </source>
</evidence>
<gene>
    <name evidence="12" type="ORF">TTAC_LOCUS5677</name>
</gene>
<dbReference type="Pfam" id="PF00153">
    <property type="entry name" value="Mito_carr"/>
    <property type="match status" value="1"/>
</dbReference>
<dbReference type="GO" id="GO:0071913">
    <property type="term" value="F:citrate secondary active transmembrane transporter activity"/>
    <property type="evidence" value="ECO:0007669"/>
    <property type="project" value="TreeGrafter"/>
</dbReference>
<evidence type="ECO:0000256" key="8">
    <source>
        <dbReference type="ARBA" id="ARBA00023136"/>
    </source>
</evidence>
<evidence type="ECO:0000256" key="5">
    <source>
        <dbReference type="ARBA" id="ARBA00022737"/>
    </source>
</evidence>
<evidence type="ECO:0000313" key="12">
    <source>
        <dbReference type="EMBL" id="VDM27428.1"/>
    </source>
</evidence>
<keyword evidence="5" id="KW-0677">Repeat</keyword>
<dbReference type="AlphaFoldDB" id="A0A0R3WY52"/>
<keyword evidence="6" id="KW-1133">Transmembrane helix</keyword>
<proteinExistence type="inferred from homology"/>
<evidence type="ECO:0000256" key="2">
    <source>
        <dbReference type="ARBA" id="ARBA00006375"/>
    </source>
</evidence>
<keyword evidence="4 10" id="KW-0812">Transmembrane</keyword>
<sequence length="88" mass="9525">MLVTKLLLEDSAENAAIGGTAGALEILITFPTEYVKTQLQLDERTGVAKRFRGPIDCVHQTIRAHGCLGLYRGLSVLLYAAIPKSAVR</sequence>
<keyword evidence="8 10" id="KW-0472">Membrane</keyword>
<evidence type="ECO:0000256" key="3">
    <source>
        <dbReference type="ARBA" id="ARBA00022448"/>
    </source>
</evidence>
<reference evidence="12 13" key="2">
    <citation type="submission" date="2018-11" db="EMBL/GenBank/DDBJ databases">
        <authorList>
            <consortium name="Pathogen Informatics"/>
        </authorList>
    </citation>
    <scope>NUCLEOTIDE SEQUENCE [LARGE SCALE GENOMIC DNA]</scope>
</reference>
<dbReference type="PANTHER" id="PTHR45788:SF4">
    <property type="entry name" value="TRICARBOXYLATE TRANSPORT PROTEIN, MITOCHONDRIAL"/>
    <property type="match status" value="1"/>
</dbReference>
<dbReference type="EMBL" id="UYWX01008543">
    <property type="protein sequence ID" value="VDM27428.1"/>
    <property type="molecule type" value="Genomic_DNA"/>
</dbReference>